<evidence type="ECO:0000259" key="2">
    <source>
        <dbReference type="Pfam" id="PF04909"/>
    </source>
</evidence>
<reference evidence="3" key="1">
    <citation type="journal article" date="2020" name="Open Forum Infect. Dis.">
        <title>Microbiome restoration by RBX2660 does not preclude recurrence of multidrug-resistant urinary tract infection following subsequent antibiotic exposure: A case report.</title>
        <authorList>
            <person name="Keen E."/>
            <person name="Tasoff P."/>
            <person name="Hink T."/>
            <person name="Reske K."/>
            <person name="Dantas G."/>
            <person name="Kwon J."/>
            <person name="Dubberke E."/>
        </authorList>
    </citation>
    <scope>NUCLEOTIDE SEQUENCE</scope>
    <source>
        <strain evidence="3">Urine_1_19</strain>
    </source>
</reference>
<accession>A0A6B2I1A9</accession>
<protein>
    <submittedName>
        <fullName evidence="3">Amidohydrolase family protein</fullName>
    </submittedName>
</protein>
<dbReference type="RefSeq" id="WP_072000535.1">
    <property type="nucleotide sequence ID" value="NZ_CP162382.1"/>
</dbReference>
<dbReference type="InterPro" id="IPR032465">
    <property type="entry name" value="ACMSD"/>
</dbReference>
<dbReference type="Pfam" id="PF04909">
    <property type="entry name" value="Amidohydro_2"/>
    <property type="match status" value="1"/>
</dbReference>
<keyword evidence="3" id="KW-0378">Hydrolase</keyword>
<proteinExistence type="predicted"/>
<evidence type="ECO:0000313" key="3">
    <source>
        <dbReference type="EMBL" id="NDL86527.1"/>
    </source>
</evidence>
<keyword evidence="1" id="KW-0456">Lyase</keyword>
<dbReference type="AlphaFoldDB" id="A0A6B2I1A9"/>
<comment type="caution">
    <text evidence="3">The sequence shown here is derived from an EMBL/GenBank/DDBJ whole genome shotgun (WGS) entry which is preliminary data.</text>
</comment>
<dbReference type="GO" id="GO:0016831">
    <property type="term" value="F:carboxy-lyase activity"/>
    <property type="evidence" value="ECO:0007669"/>
    <property type="project" value="InterPro"/>
</dbReference>
<dbReference type="Gene3D" id="3.20.20.140">
    <property type="entry name" value="Metal-dependent hydrolases"/>
    <property type="match status" value="1"/>
</dbReference>
<dbReference type="EMBL" id="JAAEFK010000034">
    <property type="protein sequence ID" value="NDL86527.1"/>
    <property type="molecule type" value="Genomic_DNA"/>
</dbReference>
<dbReference type="InterPro" id="IPR032466">
    <property type="entry name" value="Metal_Hydrolase"/>
</dbReference>
<dbReference type="GO" id="GO:0019748">
    <property type="term" value="P:secondary metabolic process"/>
    <property type="evidence" value="ECO:0007669"/>
    <property type="project" value="TreeGrafter"/>
</dbReference>
<feature type="domain" description="Amidohydrolase-related" evidence="2">
    <location>
        <begin position="23"/>
        <end position="214"/>
    </location>
</feature>
<dbReference type="InterPro" id="IPR006680">
    <property type="entry name" value="Amidohydro-rel"/>
</dbReference>
<dbReference type="PANTHER" id="PTHR21240:SF30">
    <property type="entry name" value="AMIDOHYDROLASE-RELATED DOMAIN-CONTAINING PROTEIN-RELATED"/>
    <property type="match status" value="1"/>
</dbReference>
<name>A0A6B2I1A9_KLEPN</name>
<dbReference type="GO" id="GO:0005829">
    <property type="term" value="C:cytosol"/>
    <property type="evidence" value="ECO:0007669"/>
    <property type="project" value="TreeGrafter"/>
</dbReference>
<dbReference type="SUPFAM" id="SSF51556">
    <property type="entry name" value="Metallo-dependent hydrolases"/>
    <property type="match status" value="1"/>
</dbReference>
<dbReference type="PANTHER" id="PTHR21240">
    <property type="entry name" value="2-AMINO-3-CARBOXYLMUCONATE-6-SEMIALDEHYDE DECARBOXYLASE"/>
    <property type="match status" value="1"/>
</dbReference>
<dbReference type="GO" id="GO:0016787">
    <property type="term" value="F:hydrolase activity"/>
    <property type="evidence" value="ECO:0007669"/>
    <property type="project" value="UniProtKB-KW"/>
</dbReference>
<evidence type="ECO:0000256" key="1">
    <source>
        <dbReference type="ARBA" id="ARBA00023239"/>
    </source>
</evidence>
<gene>
    <name evidence="3" type="ORF">GY104_24670</name>
</gene>
<sequence length="241" mass="27293">MIIDFNVTIGDFPEGKKVRSSDILHLMDRAGIDKAVVSTPGTYSDQVEHAFLAAETQMHRDRLIPFALLNPKAMKDELEFQKLCDYGFPGIKFSPLAQGYFPTQCVKLDEILSWINRENKLVSITTGVTTLGDPAQWLPYIKKWSQIKFILLGMGAFDFGYGCVDYAVQYDNVYLETSLQYEIQILKKAIHKLESGRVLFGSDMPVKIPEIEILKMQVANFSDLEYEKVMYAGAKSLLSLQ</sequence>
<organism evidence="3">
    <name type="scientific">Klebsiella pneumoniae</name>
    <dbReference type="NCBI Taxonomy" id="573"/>
    <lineage>
        <taxon>Bacteria</taxon>
        <taxon>Pseudomonadati</taxon>
        <taxon>Pseudomonadota</taxon>
        <taxon>Gammaproteobacteria</taxon>
        <taxon>Enterobacterales</taxon>
        <taxon>Enterobacteriaceae</taxon>
        <taxon>Klebsiella/Raoultella group</taxon>
        <taxon>Klebsiella</taxon>
        <taxon>Klebsiella pneumoniae complex</taxon>
    </lineage>
</organism>